<evidence type="ECO:0000259" key="9">
    <source>
        <dbReference type="Pfam" id="PF01261"/>
    </source>
</evidence>
<keyword evidence="11" id="KW-1185">Reference proteome</keyword>
<dbReference type="CTD" id="6751278"/>
<dbReference type="SMART" id="SM00518">
    <property type="entry name" value="AP2Ec"/>
    <property type="match status" value="1"/>
</dbReference>
<dbReference type="InParanoid" id="B3RPR2"/>
<dbReference type="GO" id="GO:0003906">
    <property type="term" value="F:DNA-(apurinic or apyrimidinic site) endonuclease activity"/>
    <property type="evidence" value="ECO:0000318"/>
    <property type="project" value="GO_Central"/>
</dbReference>
<dbReference type="GO" id="GO:0006284">
    <property type="term" value="P:base-excision repair"/>
    <property type="evidence" value="ECO:0000318"/>
    <property type="project" value="GO_Central"/>
</dbReference>
<dbReference type="PROSITE" id="PS51432">
    <property type="entry name" value="AP_NUCLEASE_F2_4"/>
    <property type="match status" value="1"/>
</dbReference>
<dbReference type="CDD" id="cd00019">
    <property type="entry name" value="AP2Ec"/>
    <property type="match status" value="1"/>
</dbReference>
<keyword evidence="6" id="KW-0862">Zinc</keyword>
<dbReference type="OrthoDB" id="7663182at2759"/>
<comment type="cofactor">
    <cofactor evidence="1">
        <name>Zn(2+)</name>
        <dbReference type="ChEBI" id="CHEBI:29105"/>
    </cofactor>
</comment>
<dbReference type="GO" id="GO:0005634">
    <property type="term" value="C:nucleus"/>
    <property type="evidence" value="ECO:0000318"/>
    <property type="project" value="GO_Central"/>
</dbReference>
<dbReference type="EMBL" id="DS985242">
    <property type="protein sequence ID" value="EDV27685.1"/>
    <property type="molecule type" value="Genomic_DNA"/>
</dbReference>
<keyword evidence="7" id="KW-0234">DNA repair</keyword>
<evidence type="ECO:0000256" key="5">
    <source>
        <dbReference type="ARBA" id="ARBA00022801"/>
    </source>
</evidence>
<dbReference type="RefSeq" id="XP_002109519.1">
    <property type="nucleotide sequence ID" value="XM_002109483.1"/>
</dbReference>
<feature type="compositionally biased region" description="Basic and acidic residues" evidence="8">
    <location>
        <begin position="33"/>
        <end position="51"/>
    </location>
</feature>
<dbReference type="GO" id="GO:0008081">
    <property type="term" value="F:phosphoric diester hydrolase activity"/>
    <property type="evidence" value="ECO:0000318"/>
    <property type="project" value="GO_Central"/>
</dbReference>
<name>B3RPR2_TRIAD</name>
<evidence type="ECO:0000313" key="11">
    <source>
        <dbReference type="Proteomes" id="UP000009022"/>
    </source>
</evidence>
<evidence type="ECO:0000313" key="10">
    <source>
        <dbReference type="EMBL" id="EDV27685.1"/>
    </source>
</evidence>
<evidence type="ECO:0000256" key="8">
    <source>
        <dbReference type="SAM" id="MobiDB-lite"/>
    </source>
</evidence>
<evidence type="ECO:0000256" key="4">
    <source>
        <dbReference type="ARBA" id="ARBA00022763"/>
    </source>
</evidence>
<dbReference type="GO" id="GO:0008270">
    <property type="term" value="F:zinc ion binding"/>
    <property type="evidence" value="ECO:0007669"/>
    <property type="project" value="InterPro"/>
</dbReference>
<sequence>MRRSSRLLVRQIASQTTHQNNIPAAITSKKRKNNEETSRSKAKLAKKESKKQSSVNHHHHHASDDLKTSPQTKKTKTSNKKEKKVKDNSSLHENNHPLRYQKWLGGHMSISGGLYNAAIDAHQTGAGAFGLFLRNQRQWDSKPLLDEAANQFQQVCKEMKFTPWQILPHGSYLMNCGSPNPDTLQKSRNALIDELKRCEKLGLMLYNFHPGSSRGEISRTECIQLIAESINIAHRATNKVITVIENMSNQKNVIGGSFEELAEIINRVDDKSRVGVCLDTCHTFAAGYDIASKKGYKKTMDEFDSVVGFQYLRAMHINDSKGELGCHLDRHENIGKGKIGLKAFKLIMNDSRLNNIPMILETPSRFEMNYNDEIKLLYSLCD</sequence>
<dbReference type="GO" id="GO:0005739">
    <property type="term" value="C:mitochondrion"/>
    <property type="evidence" value="ECO:0000318"/>
    <property type="project" value="GO_Central"/>
</dbReference>
<dbReference type="AlphaFoldDB" id="B3RPR2"/>
<dbReference type="GO" id="GO:0003677">
    <property type="term" value="F:DNA binding"/>
    <property type="evidence" value="ECO:0007669"/>
    <property type="project" value="InterPro"/>
</dbReference>
<feature type="region of interest" description="Disordered" evidence="8">
    <location>
        <begin position="1"/>
        <end position="94"/>
    </location>
</feature>
<keyword evidence="4" id="KW-0227">DNA damage</keyword>
<dbReference type="PhylomeDB" id="B3RPR2"/>
<feature type="compositionally biased region" description="Basic residues" evidence="8">
    <location>
        <begin position="73"/>
        <end position="83"/>
    </location>
</feature>
<reference evidence="10 11" key="1">
    <citation type="journal article" date="2008" name="Nature">
        <title>The Trichoplax genome and the nature of placozoans.</title>
        <authorList>
            <person name="Srivastava M."/>
            <person name="Begovic E."/>
            <person name="Chapman J."/>
            <person name="Putnam N.H."/>
            <person name="Hellsten U."/>
            <person name="Kawashima T."/>
            <person name="Kuo A."/>
            <person name="Mitros T."/>
            <person name="Salamov A."/>
            <person name="Carpenter M.L."/>
            <person name="Signorovitch A.Y."/>
            <person name="Moreno M.A."/>
            <person name="Kamm K."/>
            <person name="Grimwood J."/>
            <person name="Schmutz J."/>
            <person name="Shapiro H."/>
            <person name="Grigoriev I.V."/>
            <person name="Buss L.W."/>
            <person name="Schierwater B."/>
            <person name="Dellaporta S.L."/>
            <person name="Rokhsar D.S."/>
        </authorList>
    </citation>
    <scope>NUCLEOTIDE SEQUENCE [LARGE SCALE GENOMIC DNA]</scope>
    <source>
        <strain evidence="10 11">Grell-BS-1999</strain>
    </source>
</reference>
<dbReference type="PANTHER" id="PTHR21445:SF0">
    <property type="entry name" value="APURINIC-APYRIMIDINIC ENDONUCLEASE"/>
    <property type="match status" value="1"/>
</dbReference>
<gene>
    <name evidence="10" type="ORF">TRIADDRAFT_21078</name>
</gene>
<accession>B3RPR2</accession>
<dbReference type="InterPro" id="IPR013022">
    <property type="entry name" value="Xyl_isomerase-like_TIM-brl"/>
</dbReference>
<feature type="compositionally biased region" description="Polar residues" evidence="8">
    <location>
        <begin position="12"/>
        <end position="22"/>
    </location>
</feature>
<dbReference type="HOGENOM" id="CLU_025885_0_0_1"/>
<dbReference type="NCBIfam" id="TIGR00587">
    <property type="entry name" value="nfo"/>
    <property type="match status" value="1"/>
</dbReference>
<dbReference type="PANTHER" id="PTHR21445">
    <property type="entry name" value="ENDONUCLEASE IV ENDODEOXYRIBONUCLEASE IV"/>
    <property type="match status" value="1"/>
</dbReference>
<evidence type="ECO:0000256" key="2">
    <source>
        <dbReference type="ARBA" id="ARBA00005340"/>
    </source>
</evidence>
<comment type="similarity">
    <text evidence="2">Belongs to the AP endonuclease 2 family.</text>
</comment>
<dbReference type="HAMAP" id="MF_00152">
    <property type="entry name" value="Nfo"/>
    <property type="match status" value="1"/>
</dbReference>
<keyword evidence="5" id="KW-0378">Hydrolase</keyword>
<dbReference type="STRING" id="10228.B3RPR2"/>
<evidence type="ECO:0000256" key="6">
    <source>
        <dbReference type="ARBA" id="ARBA00022833"/>
    </source>
</evidence>
<organism evidence="10 11">
    <name type="scientific">Trichoplax adhaerens</name>
    <name type="common">Trichoplax reptans</name>
    <dbReference type="NCBI Taxonomy" id="10228"/>
    <lineage>
        <taxon>Eukaryota</taxon>
        <taxon>Metazoa</taxon>
        <taxon>Placozoa</taxon>
        <taxon>Uniplacotomia</taxon>
        <taxon>Trichoplacea</taxon>
        <taxon>Trichoplacidae</taxon>
        <taxon>Trichoplax</taxon>
    </lineage>
</organism>
<dbReference type="PROSITE" id="PS00729">
    <property type="entry name" value="AP_NUCLEASE_F2_1"/>
    <property type="match status" value="1"/>
</dbReference>
<evidence type="ECO:0000256" key="7">
    <source>
        <dbReference type="ARBA" id="ARBA00023204"/>
    </source>
</evidence>
<dbReference type="Gene3D" id="3.20.20.150">
    <property type="entry name" value="Divalent-metal-dependent TIM barrel enzymes"/>
    <property type="match status" value="1"/>
</dbReference>
<evidence type="ECO:0000256" key="1">
    <source>
        <dbReference type="ARBA" id="ARBA00001947"/>
    </source>
</evidence>
<dbReference type="InterPro" id="IPR018246">
    <property type="entry name" value="AP_endonuc_F2_Zn_BS"/>
</dbReference>
<feature type="compositionally biased region" description="Basic and acidic residues" evidence="8">
    <location>
        <begin position="84"/>
        <end position="94"/>
    </location>
</feature>
<dbReference type="FunFam" id="3.20.20.150:FF:000001">
    <property type="entry name" value="Probable endonuclease 4"/>
    <property type="match status" value="1"/>
</dbReference>
<dbReference type="SUPFAM" id="SSF51658">
    <property type="entry name" value="Xylose isomerase-like"/>
    <property type="match status" value="1"/>
</dbReference>
<dbReference type="eggNOG" id="KOG3997">
    <property type="taxonomic scope" value="Eukaryota"/>
</dbReference>
<keyword evidence="3" id="KW-0479">Metal-binding</keyword>
<dbReference type="InterPro" id="IPR036237">
    <property type="entry name" value="Xyl_isomerase-like_sf"/>
</dbReference>
<dbReference type="KEGG" id="tad:TRIADDRAFT_21078"/>
<dbReference type="PROSITE" id="PS00730">
    <property type="entry name" value="AP_NUCLEASE_F2_2"/>
    <property type="match status" value="1"/>
</dbReference>
<dbReference type="Pfam" id="PF01261">
    <property type="entry name" value="AP_endonuc_2"/>
    <property type="match status" value="1"/>
</dbReference>
<dbReference type="GeneID" id="6751278"/>
<dbReference type="InterPro" id="IPR001719">
    <property type="entry name" value="AP_endonuc_2"/>
</dbReference>
<protein>
    <recommendedName>
        <fullName evidence="9">Xylose isomerase-like TIM barrel domain-containing protein</fullName>
    </recommendedName>
</protein>
<proteinExistence type="inferred from homology"/>
<evidence type="ECO:0000256" key="3">
    <source>
        <dbReference type="ARBA" id="ARBA00022723"/>
    </source>
</evidence>
<dbReference type="Proteomes" id="UP000009022">
    <property type="component" value="Unassembled WGS sequence"/>
</dbReference>
<dbReference type="OMA" id="HPGSHLR"/>
<feature type="domain" description="Xylose isomerase-like TIM barrel" evidence="9">
    <location>
        <begin position="121"/>
        <end position="378"/>
    </location>
</feature>
<dbReference type="NCBIfam" id="NF002199">
    <property type="entry name" value="PRK01060.1-4"/>
    <property type="match status" value="1"/>
</dbReference>
<dbReference type="PROSITE" id="PS00731">
    <property type="entry name" value="AP_NUCLEASE_F2_3"/>
    <property type="match status" value="1"/>
</dbReference>